<dbReference type="PATRIC" id="fig|55802.8.peg.2429"/>
<organism evidence="1 2">
    <name type="scientific">Thermococcus barophilus</name>
    <dbReference type="NCBI Taxonomy" id="55802"/>
    <lineage>
        <taxon>Archaea</taxon>
        <taxon>Methanobacteriati</taxon>
        <taxon>Methanobacteriota</taxon>
        <taxon>Thermococci</taxon>
        <taxon>Thermococcales</taxon>
        <taxon>Thermococcaceae</taxon>
        <taxon>Thermococcus</taxon>
    </lineage>
</organism>
<name>A0A0S1XF80_THEBA</name>
<proteinExistence type="predicted"/>
<dbReference type="STRING" id="55802.TBCH5v1_2445"/>
<sequence length="124" mass="14578">MIEAEVYAGREDYKGAFKSLSLALAKAEENEELFEFAFDTLTEFVKYLFNEKLYREVYENIDVLVNAFEEDKELKNFFTAIRELAKMKEDRENKFEEVYSKISNESLSEILEDLKSPTFLNIGI</sequence>
<accession>A0A0S1XF80</accession>
<reference evidence="1 2" key="1">
    <citation type="journal article" date="2016" name="Genome Announc.">
        <title>Complete genome sequence of the hyperthermophilic and piezophilic archaeon Thermococcus barophilus Ch5, capable of growth at the expense of hydrogenogenesis from carbon monoxide and formate.</title>
        <authorList>
            <person name="Oger P."/>
            <person name="Sokolova T.G."/>
            <person name="Kozhevnikova D.A."/>
            <person name="Taranov E.A."/>
            <person name="Vannier P."/>
            <person name="Lee H.S."/>
            <person name="Kwon K.K."/>
            <person name="Kang S.G."/>
            <person name="Lee J.H."/>
            <person name="Bonch-Osmolovskaya E.A."/>
            <person name="Lebedinsky A.V."/>
        </authorList>
    </citation>
    <scope>NUCLEOTIDE SEQUENCE [LARGE SCALE GENOMIC DNA]</scope>
    <source>
        <strain evidence="2">Ch5</strain>
    </source>
</reference>
<dbReference type="Proteomes" id="UP000066042">
    <property type="component" value="Chromosome"/>
</dbReference>
<dbReference type="RefSeq" id="WP_335337646.1">
    <property type="nucleotide sequence ID" value="NZ_CP013050.1"/>
</dbReference>
<dbReference type="GeneID" id="88557758"/>
<evidence type="ECO:0000313" key="2">
    <source>
        <dbReference type="Proteomes" id="UP000066042"/>
    </source>
</evidence>
<gene>
    <name evidence="1" type="ORF">TBCH5v1_2445</name>
</gene>
<dbReference type="EMBL" id="CP013050">
    <property type="protein sequence ID" value="ALM76336.1"/>
    <property type="molecule type" value="Genomic_DNA"/>
</dbReference>
<dbReference type="AlphaFoldDB" id="A0A0S1XF80"/>
<evidence type="ECO:0000313" key="1">
    <source>
        <dbReference type="EMBL" id="ALM76336.1"/>
    </source>
</evidence>
<protein>
    <submittedName>
        <fullName evidence="1">Uncharacterized protein</fullName>
    </submittedName>
</protein>